<reference evidence="1 2" key="1">
    <citation type="submission" date="2020-10" db="EMBL/GenBank/DDBJ databases">
        <title>Phylogeny of dyella-like bacteria.</title>
        <authorList>
            <person name="Fu J."/>
        </authorList>
    </citation>
    <scope>NUCLEOTIDE SEQUENCE [LARGE SCALE GENOMIC DNA]</scope>
    <source>
        <strain evidence="1 2">DHOB09</strain>
    </source>
</reference>
<proteinExistence type="predicted"/>
<gene>
    <name evidence="1" type="ORF">ISN74_07980</name>
</gene>
<evidence type="ECO:0000313" key="2">
    <source>
        <dbReference type="Proteomes" id="UP000663181"/>
    </source>
</evidence>
<name>A0ABX7H016_9GAMM</name>
<keyword evidence="2" id="KW-1185">Reference proteome</keyword>
<sequence>MRIDEKLNLVIPLSSDDKNVSLYVYHIPISREVFEQNYRVMAATQAYIASKGVRFQFGTGPRIATLTLKEEGLREAAQRGEVDKDGKPVDRATDALLLEIRRLTTILAPGSQGYETLPIDTAIQRGLLDEDDWRETESILVFFTFQYALEQKSKKRDMAMAIASVTKAVITSSTPTEFLNSLQTSTKVEPSVKAEPLAHVEDSFIPS</sequence>
<protein>
    <submittedName>
        <fullName evidence="1">Uncharacterized protein</fullName>
    </submittedName>
</protein>
<accession>A0ABX7H016</accession>
<organism evidence="1 2">
    <name type="scientific">Dyella caseinilytica</name>
    <dbReference type="NCBI Taxonomy" id="1849581"/>
    <lineage>
        <taxon>Bacteria</taxon>
        <taxon>Pseudomonadati</taxon>
        <taxon>Pseudomonadota</taxon>
        <taxon>Gammaproteobacteria</taxon>
        <taxon>Lysobacterales</taxon>
        <taxon>Rhodanobacteraceae</taxon>
        <taxon>Dyella</taxon>
    </lineage>
</organism>
<dbReference type="RefSeq" id="WP_188798825.1">
    <property type="nucleotide sequence ID" value="NZ_BMIZ01000001.1"/>
</dbReference>
<dbReference type="EMBL" id="CP064030">
    <property type="protein sequence ID" value="QRN55257.1"/>
    <property type="molecule type" value="Genomic_DNA"/>
</dbReference>
<evidence type="ECO:0000313" key="1">
    <source>
        <dbReference type="EMBL" id="QRN55257.1"/>
    </source>
</evidence>
<dbReference type="Proteomes" id="UP000663181">
    <property type="component" value="Chromosome"/>
</dbReference>